<reference evidence="1 2" key="1">
    <citation type="submission" date="2019-04" db="EMBL/GenBank/DDBJ databases">
        <title>Lampropedia sp YIM MLB12 draf genome.</title>
        <authorList>
            <person name="Wang Y.-X."/>
        </authorList>
    </citation>
    <scope>NUCLEOTIDE SEQUENCE [LARGE SCALE GENOMIC DNA]</scope>
    <source>
        <strain evidence="1 2">YIM MLB12</strain>
    </source>
</reference>
<dbReference type="Proteomes" id="UP000306236">
    <property type="component" value="Unassembled WGS sequence"/>
</dbReference>
<gene>
    <name evidence="1" type="ORF">E8K88_11950</name>
</gene>
<protein>
    <submittedName>
        <fullName evidence="1">Uncharacterized protein</fullName>
    </submittedName>
</protein>
<name>A0A4S5BRQ6_9BURK</name>
<dbReference type="OrthoDB" id="8565304at2"/>
<dbReference type="RefSeq" id="WP_136406903.1">
    <property type="nucleotide sequence ID" value="NZ_SSWX01000015.1"/>
</dbReference>
<keyword evidence="2" id="KW-1185">Reference proteome</keyword>
<sequence length="201" mass="22364">MRLAESIYPDLLPTLPGIPEPRVERALVRAAQELCRRARCWKEWTDPVRTRGAGEYDVDLPSYAQAEVVELMTVNGNQRDMLPYGLLPETPADARGANIVPGRLQFHVTGNYADGAEIRFRLVLVPTDNSPGVPDSVYDQHSELLAIGVRSICMLDRDKPWTDLQMAAVNAQAFSAGIARATVRAWRGYTDGTRRARVGWC</sequence>
<comment type="caution">
    <text evidence="1">The sequence shown here is derived from an EMBL/GenBank/DDBJ whole genome shotgun (WGS) entry which is preliminary data.</text>
</comment>
<evidence type="ECO:0000313" key="2">
    <source>
        <dbReference type="Proteomes" id="UP000306236"/>
    </source>
</evidence>
<dbReference type="AlphaFoldDB" id="A0A4S5BRQ6"/>
<accession>A0A4S5BRQ6</accession>
<proteinExistence type="predicted"/>
<organism evidence="1 2">
    <name type="scientific">Lampropedia aestuarii</name>
    <dbReference type="NCBI Taxonomy" id="2562762"/>
    <lineage>
        <taxon>Bacteria</taxon>
        <taxon>Pseudomonadati</taxon>
        <taxon>Pseudomonadota</taxon>
        <taxon>Betaproteobacteria</taxon>
        <taxon>Burkholderiales</taxon>
        <taxon>Comamonadaceae</taxon>
        <taxon>Lampropedia</taxon>
    </lineage>
</organism>
<dbReference type="EMBL" id="SSWX01000015">
    <property type="protein sequence ID" value="THJ32406.1"/>
    <property type="molecule type" value="Genomic_DNA"/>
</dbReference>
<evidence type="ECO:0000313" key="1">
    <source>
        <dbReference type="EMBL" id="THJ32406.1"/>
    </source>
</evidence>